<dbReference type="HOGENOM" id="CLU_1609642_0_0_11"/>
<reference evidence="1 2" key="1">
    <citation type="submission" date="2012-01" db="EMBL/GenBank/DDBJ databases">
        <title>The Genome Sequence of Scardovia inopinata F0304.</title>
        <authorList>
            <consortium name="The Broad Institute Genome Sequencing Platform"/>
            <person name="Earl A."/>
            <person name="Ward D."/>
            <person name="Feldgarden M."/>
            <person name="Gevers D."/>
            <person name="Izard J."/>
            <person name="Baranova O.V."/>
            <person name="Blanton J.M."/>
            <person name="Tanner A.C."/>
            <person name="Dewhirst F.E."/>
            <person name="Young S.K."/>
            <person name="Zeng Q."/>
            <person name="Gargeya S."/>
            <person name="Fitzgerald M."/>
            <person name="Haas B."/>
            <person name="Abouelleil A."/>
            <person name="Alvarado L."/>
            <person name="Arachchi H.M."/>
            <person name="Berlin A."/>
            <person name="Chapman S.B."/>
            <person name="Gearin G."/>
            <person name="Goldberg J."/>
            <person name="Griggs A."/>
            <person name="Gujja S."/>
            <person name="Hansen M."/>
            <person name="Heiman D."/>
            <person name="Howarth C."/>
            <person name="Larimer J."/>
            <person name="Lui A."/>
            <person name="MacDonald P.J."/>
            <person name="McCowen C."/>
            <person name="Montmayeur A."/>
            <person name="Murphy C."/>
            <person name="Neiman D."/>
            <person name="Pearson M."/>
            <person name="Priest M."/>
            <person name="Roberts A."/>
            <person name="Saif S."/>
            <person name="Shea T."/>
            <person name="Sisk P."/>
            <person name="Stolte C."/>
            <person name="Sykes S."/>
            <person name="Wortman J."/>
            <person name="Nusbaum C."/>
            <person name="Birren B."/>
        </authorList>
    </citation>
    <scope>NUCLEOTIDE SEQUENCE [LARGE SCALE GENOMIC DNA]</scope>
    <source>
        <strain evidence="1 2">F0304</strain>
    </source>
</reference>
<protein>
    <submittedName>
        <fullName evidence="1">Uncharacterized protein</fullName>
    </submittedName>
</protein>
<comment type="caution">
    <text evidence="1">The sequence shown here is derived from an EMBL/GenBank/DDBJ whole genome shotgun (WGS) entry which is preliminary data.</text>
</comment>
<dbReference type="eggNOG" id="ENOG5033E34">
    <property type="taxonomic scope" value="Bacteria"/>
</dbReference>
<evidence type="ECO:0000313" key="1">
    <source>
        <dbReference type="EMBL" id="EFG26742.1"/>
    </source>
</evidence>
<dbReference type="AlphaFoldDB" id="W5IIB8"/>
<keyword evidence="2" id="KW-1185">Reference proteome</keyword>
<accession>W5IIB8</accession>
<dbReference type="Proteomes" id="UP000005777">
    <property type="component" value="Unassembled WGS sequence"/>
</dbReference>
<organism evidence="1 2">
    <name type="scientific">Scardovia inopinata F0304</name>
    <dbReference type="NCBI Taxonomy" id="641146"/>
    <lineage>
        <taxon>Bacteria</taxon>
        <taxon>Bacillati</taxon>
        <taxon>Actinomycetota</taxon>
        <taxon>Actinomycetes</taxon>
        <taxon>Bifidobacteriales</taxon>
        <taxon>Bifidobacteriaceae</taxon>
        <taxon>Scardovia</taxon>
    </lineage>
</organism>
<dbReference type="EMBL" id="ADCX01000002">
    <property type="protein sequence ID" value="EFG26742.1"/>
    <property type="molecule type" value="Genomic_DNA"/>
</dbReference>
<name>W5IIB8_SCAIO</name>
<proteinExistence type="predicted"/>
<gene>
    <name evidence="1" type="ORF">HMPREF9020_00369</name>
</gene>
<evidence type="ECO:0000313" key="2">
    <source>
        <dbReference type="Proteomes" id="UP000005777"/>
    </source>
</evidence>
<sequence length="165" mass="17944">MSIASQNATIKILMADYASNDSSGKMNILGEGINILFYPVQGAPVTSRFSVIFIFAVPGKYCPIEMTIEYSLRDSNDKIVEIPGATGPQPLRVANVITLDTESTNLDLGTKKFLTSQYHTVIDFGTGIPLASGQYKWTAMIDGDDERSVDYRFCIPDTPAPPVLG</sequence>